<dbReference type="Proteomes" id="UP000091956">
    <property type="component" value="Unassembled WGS sequence"/>
</dbReference>
<dbReference type="Gene3D" id="2.120.10.10">
    <property type="match status" value="1"/>
</dbReference>
<reference evidence="2 3" key="1">
    <citation type="submission" date="2016-03" db="EMBL/GenBank/DDBJ databases">
        <title>Comparative genomics of Pseudogymnoascus destructans, the fungus causing white-nose syndrome of bats.</title>
        <authorList>
            <person name="Palmer J.M."/>
            <person name="Drees K.P."/>
            <person name="Foster J.T."/>
            <person name="Lindner D.L."/>
        </authorList>
    </citation>
    <scope>NUCLEOTIDE SEQUENCE [LARGE SCALE GENOMIC DNA]</scope>
    <source>
        <strain evidence="2 3">UAMH 10579</strain>
    </source>
</reference>
<name>A0A1B8GF22_9PEZI</name>
<dbReference type="CDD" id="cd15482">
    <property type="entry name" value="Sialidase_non-viral"/>
    <property type="match status" value="1"/>
</dbReference>
<proteinExistence type="predicted"/>
<dbReference type="InterPro" id="IPR036278">
    <property type="entry name" value="Sialidase_sf"/>
</dbReference>
<dbReference type="SUPFAM" id="SSF50939">
    <property type="entry name" value="Sialidases"/>
    <property type="match status" value="1"/>
</dbReference>
<dbReference type="STRING" id="342668.A0A1B8GF22"/>
<dbReference type="RefSeq" id="XP_018128154.2">
    <property type="nucleotide sequence ID" value="XM_018277101.2"/>
</dbReference>
<dbReference type="PANTHER" id="PTHR38792">
    <property type="entry name" value="BNR/ASP-BOX REPEAT DOMAIN PROTEIN (AFU_ORTHOLOGUE AFUA_7G06430)-RELATED"/>
    <property type="match status" value="1"/>
</dbReference>
<sequence length="391" mass="42447">MLSNTMHYTQLISGLFLLPSILSTSACVTPNPTPSAFTDFNDNILFFPAATAVQWKTLYARSLQLPDESLLMTWENYPAEPPLVTHPIYKSVDGGATWSNFSAITDKVNGWGMRFQPFLYTLPQAFGGYAAGTILAAGVSTPFSLTGGVYIDLYVSQDNAQTWNFVSHIAFGNGPEDITSGHAAIWEPFLMMYNGQLVCYFSDQRDSAHSQKLVHVTTNDLHTWSALVNDVAYSAYNDRPGMTTVAHIESTNQYIMTYEYCGSGKCAVYYKTAANPLNFNSATGIALVGNNTNHSVPYGSPYVIWTANPGKSDGSGVIIASGGSQEPVFINSDNADPQGWKVVDVGQWSAYSRSLRIITVKGKKKLMFGNGGNMGDPSCNSVANGVIEVPY</sequence>
<feature type="signal peptide" evidence="1">
    <location>
        <begin position="1"/>
        <end position="27"/>
    </location>
</feature>
<dbReference type="GeneID" id="28841054"/>
<keyword evidence="1" id="KW-0732">Signal</keyword>
<evidence type="ECO:0000313" key="3">
    <source>
        <dbReference type="Proteomes" id="UP000091956"/>
    </source>
</evidence>
<keyword evidence="3" id="KW-1185">Reference proteome</keyword>
<reference evidence="3" key="2">
    <citation type="journal article" date="2018" name="Nat. Commun.">
        <title>Extreme sensitivity to ultraviolet light in the fungal pathogen causing white-nose syndrome of bats.</title>
        <authorList>
            <person name="Palmer J.M."/>
            <person name="Drees K.P."/>
            <person name="Foster J.T."/>
            <person name="Lindner D.L."/>
        </authorList>
    </citation>
    <scope>NUCLEOTIDE SEQUENCE [LARGE SCALE GENOMIC DNA]</scope>
    <source>
        <strain evidence="3">UAMH 10579</strain>
    </source>
</reference>
<feature type="chain" id="PRO_5015136373" description="Glycoside hydrolase family 93 protein" evidence="1">
    <location>
        <begin position="28"/>
        <end position="391"/>
    </location>
</feature>
<gene>
    <name evidence="2" type="ORF">VE01_07668</name>
</gene>
<accession>A0A1B8GF22</accession>
<organism evidence="2 3">
    <name type="scientific">Pseudogymnoascus verrucosus</name>
    <dbReference type="NCBI Taxonomy" id="342668"/>
    <lineage>
        <taxon>Eukaryota</taxon>
        <taxon>Fungi</taxon>
        <taxon>Dikarya</taxon>
        <taxon>Ascomycota</taxon>
        <taxon>Pezizomycotina</taxon>
        <taxon>Leotiomycetes</taxon>
        <taxon>Thelebolales</taxon>
        <taxon>Thelebolaceae</taxon>
        <taxon>Pseudogymnoascus</taxon>
    </lineage>
</organism>
<dbReference type="EMBL" id="KV460244">
    <property type="protein sequence ID" value="OBT94421.2"/>
    <property type="molecule type" value="Genomic_DNA"/>
</dbReference>
<evidence type="ECO:0000256" key="1">
    <source>
        <dbReference type="SAM" id="SignalP"/>
    </source>
</evidence>
<evidence type="ECO:0000313" key="2">
    <source>
        <dbReference type="EMBL" id="OBT94421.2"/>
    </source>
</evidence>
<dbReference type="AlphaFoldDB" id="A0A1B8GF22"/>
<evidence type="ECO:0008006" key="4">
    <source>
        <dbReference type="Google" id="ProtNLM"/>
    </source>
</evidence>
<dbReference type="PANTHER" id="PTHR38792:SF3">
    <property type="entry name" value="BNR_ASP-BOX REPEAT DOMAIN PROTEIN (AFU_ORTHOLOGUE AFUA_7G06430)-RELATED"/>
    <property type="match status" value="1"/>
</dbReference>
<protein>
    <recommendedName>
        <fullName evidence="4">Glycoside hydrolase family 93 protein</fullName>
    </recommendedName>
</protein>